<name>A0A0W1RAG3_9EURY</name>
<accession>A0A0W1RAG3</accession>
<feature type="transmembrane region" description="Helical" evidence="1">
    <location>
        <begin position="160"/>
        <end position="178"/>
    </location>
</feature>
<keyword evidence="3" id="KW-1185">Reference proteome</keyword>
<keyword evidence="1" id="KW-0472">Membrane</keyword>
<comment type="caution">
    <text evidence="2">The sequence shown here is derived from an EMBL/GenBank/DDBJ whole genome shotgun (WGS) entry which is preliminary data.</text>
</comment>
<feature type="transmembrane region" description="Helical" evidence="1">
    <location>
        <begin position="93"/>
        <end position="110"/>
    </location>
</feature>
<dbReference type="STRING" id="1514971.AUR64_12310"/>
<evidence type="ECO:0000313" key="3">
    <source>
        <dbReference type="Proteomes" id="UP000054387"/>
    </source>
</evidence>
<proteinExistence type="predicted"/>
<dbReference type="AlphaFoldDB" id="A0A0W1RAG3"/>
<dbReference type="RefSeq" id="WP_058581700.1">
    <property type="nucleotide sequence ID" value="NZ_LOPU01000018.1"/>
</dbReference>
<keyword evidence="1" id="KW-0812">Transmembrane</keyword>
<evidence type="ECO:0000313" key="2">
    <source>
        <dbReference type="EMBL" id="KTG10347.1"/>
    </source>
</evidence>
<feature type="transmembrane region" description="Helical" evidence="1">
    <location>
        <begin position="67"/>
        <end position="87"/>
    </location>
</feature>
<keyword evidence="1" id="KW-1133">Transmembrane helix</keyword>
<feature type="transmembrane region" description="Helical" evidence="1">
    <location>
        <begin position="40"/>
        <end position="60"/>
    </location>
</feature>
<dbReference type="Proteomes" id="UP000054387">
    <property type="component" value="Unassembled WGS sequence"/>
</dbReference>
<feature type="transmembrane region" description="Helical" evidence="1">
    <location>
        <begin position="16"/>
        <end position="34"/>
    </location>
</feature>
<protein>
    <submittedName>
        <fullName evidence="2">Uncharacterized protein</fullName>
    </submittedName>
</protein>
<gene>
    <name evidence="2" type="ORF">AUR64_12310</name>
</gene>
<dbReference type="EMBL" id="LOPU01000018">
    <property type="protein sequence ID" value="KTG10347.1"/>
    <property type="molecule type" value="Genomic_DNA"/>
</dbReference>
<organism evidence="2 3">
    <name type="scientific">Haloprofundus marisrubri</name>
    <dbReference type="NCBI Taxonomy" id="1514971"/>
    <lineage>
        <taxon>Archaea</taxon>
        <taxon>Methanobacteriati</taxon>
        <taxon>Methanobacteriota</taxon>
        <taxon>Stenosarchaea group</taxon>
        <taxon>Halobacteria</taxon>
        <taxon>Halobacteriales</taxon>
        <taxon>Haloferacaceae</taxon>
        <taxon>Haloprofundus</taxon>
    </lineage>
</organism>
<reference evidence="2 3" key="1">
    <citation type="submission" date="2015-12" db="EMBL/GenBank/DDBJ databases">
        <title>Haloprofundus marisrubri gen. nov., sp. nov., an extremely halophilic archaeon isolated from the Discovery deep brine-seawater interface in the Red Sea.</title>
        <authorList>
            <person name="Zhang G."/>
            <person name="Stingl U."/>
            <person name="Rashid M."/>
        </authorList>
    </citation>
    <scope>NUCLEOTIDE SEQUENCE [LARGE SCALE GENOMIC DNA]</scope>
    <source>
        <strain evidence="2 3">SB9</strain>
    </source>
</reference>
<evidence type="ECO:0000256" key="1">
    <source>
        <dbReference type="SAM" id="Phobius"/>
    </source>
</evidence>
<feature type="transmembrane region" description="Helical" evidence="1">
    <location>
        <begin position="122"/>
        <end position="140"/>
    </location>
</feature>
<sequence length="203" mass="21184">MSQQLQSDWFVRNTRVNAILTWVLVGLLTLTVVGSVLQELFAQAAIAGAAVAVAVVPAVVERSWRHAMPWPLVFLASLPQALGLFGLDFVADVLVGVGLAALALLGVVALQMTTTLRMTPSFAIVFVTIATLAVTGLWAVGSAASAAVFGTAFVDSNDQLMTIFTAAVLGGVGTGLAFRWTFRRRLGTDPTDGTVAESHGDVA</sequence>